<protein>
    <submittedName>
        <fullName evidence="4">Norsolorinic acid keto</fullName>
    </submittedName>
</protein>
<dbReference type="GeneID" id="28733939"/>
<comment type="caution">
    <text evidence="4">The sequence shown here is derived from an EMBL/GenBank/DDBJ whole genome shotgun (WGS) entry which is preliminary data.</text>
</comment>
<dbReference type="SUPFAM" id="SSF51735">
    <property type="entry name" value="NAD(P)-binding Rossmann-fold domains"/>
    <property type="match status" value="1"/>
</dbReference>
<dbReference type="AlphaFoldDB" id="A0A0N0NPK8"/>
<keyword evidence="5" id="KW-1185">Reference proteome</keyword>
<dbReference type="Pfam" id="PF00106">
    <property type="entry name" value="adh_short"/>
    <property type="match status" value="1"/>
</dbReference>
<dbReference type="InterPro" id="IPR002347">
    <property type="entry name" value="SDR_fam"/>
</dbReference>
<dbReference type="InterPro" id="IPR051468">
    <property type="entry name" value="Fungal_SecMetab_SDRs"/>
</dbReference>
<evidence type="ECO:0000256" key="3">
    <source>
        <dbReference type="ARBA" id="ARBA00023002"/>
    </source>
</evidence>
<dbReference type="GO" id="GO:0016491">
    <property type="term" value="F:oxidoreductase activity"/>
    <property type="evidence" value="ECO:0007669"/>
    <property type="project" value="UniProtKB-KW"/>
</dbReference>
<evidence type="ECO:0000256" key="1">
    <source>
        <dbReference type="ARBA" id="ARBA00006484"/>
    </source>
</evidence>
<gene>
    <name evidence="4" type="ORF">AB675_2114</name>
</gene>
<accession>A0A0N0NPK8</accession>
<sequence>MSVTTVLITGAKSGIGKGLLTAYAARRNYRVIAAIRDGTASSSAKDLQSIPTAEGSSILVVAYDASNPNSAELLTKGLETEHHIDALDVVIANAGILKHFGKAAEISAQTLTEHLEINAIAPILLYKSTASLLNKSQQTPKFFIISSVIGSNALQDTYNLPSLAYGISKAAANYAASRIHREEERIVVVPVQPGWVQTNMGNNFAAYNGLDASQVPVKLNDSVQGLIELFDAATKEKHSGLFWDYEGKQVPW</sequence>
<dbReference type="GO" id="GO:0005737">
    <property type="term" value="C:cytoplasm"/>
    <property type="evidence" value="ECO:0007669"/>
    <property type="project" value="TreeGrafter"/>
</dbReference>
<dbReference type="PRINTS" id="PR00081">
    <property type="entry name" value="GDHRDH"/>
</dbReference>
<dbReference type="PANTHER" id="PTHR43544:SF7">
    <property type="entry name" value="NADB-LER2"/>
    <property type="match status" value="1"/>
</dbReference>
<evidence type="ECO:0000313" key="5">
    <source>
        <dbReference type="Proteomes" id="UP000038010"/>
    </source>
</evidence>
<dbReference type="Gene3D" id="3.40.50.720">
    <property type="entry name" value="NAD(P)-binding Rossmann-like Domain"/>
    <property type="match status" value="1"/>
</dbReference>
<dbReference type="RefSeq" id="XP_018002801.1">
    <property type="nucleotide sequence ID" value="XM_018142059.1"/>
</dbReference>
<dbReference type="EMBL" id="LFJN01000006">
    <property type="protein sequence ID" value="KPI42838.1"/>
    <property type="molecule type" value="Genomic_DNA"/>
</dbReference>
<evidence type="ECO:0000256" key="2">
    <source>
        <dbReference type="ARBA" id="ARBA00022857"/>
    </source>
</evidence>
<dbReference type="VEuPathDB" id="FungiDB:AB675_2114"/>
<dbReference type="OrthoDB" id="9876299at2759"/>
<organism evidence="4 5">
    <name type="scientific">Cyphellophora attinorum</name>
    <dbReference type="NCBI Taxonomy" id="1664694"/>
    <lineage>
        <taxon>Eukaryota</taxon>
        <taxon>Fungi</taxon>
        <taxon>Dikarya</taxon>
        <taxon>Ascomycota</taxon>
        <taxon>Pezizomycotina</taxon>
        <taxon>Eurotiomycetes</taxon>
        <taxon>Chaetothyriomycetidae</taxon>
        <taxon>Chaetothyriales</taxon>
        <taxon>Cyphellophoraceae</taxon>
        <taxon>Cyphellophora</taxon>
    </lineage>
</organism>
<comment type="similarity">
    <text evidence="1">Belongs to the short-chain dehydrogenases/reductases (SDR) family.</text>
</comment>
<dbReference type="CDD" id="cd05325">
    <property type="entry name" value="carb_red_sniffer_like_SDR_c"/>
    <property type="match status" value="1"/>
</dbReference>
<proteinExistence type="inferred from homology"/>
<dbReference type="Proteomes" id="UP000038010">
    <property type="component" value="Unassembled WGS sequence"/>
</dbReference>
<evidence type="ECO:0000313" key="4">
    <source>
        <dbReference type="EMBL" id="KPI42838.1"/>
    </source>
</evidence>
<keyword evidence="3" id="KW-0560">Oxidoreductase</keyword>
<name>A0A0N0NPK8_9EURO</name>
<reference evidence="4 5" key="1">
    <citation type="submission" date="2015-06" db="EMBL/GenBank/DDBJ databases">
        <title>Draft genome of the ant-associated black yeast Phialophora attae CBS 131958.</title>
        <authorList>
            <person name="Moreno L.F."/>
            <person name="Stielow B.J."/>
            <person name="de Hoog S."/>
            <person name="Vicente V.A."/>
            <person name="Weiss V.A."/>
            <person name="de Vries M."/>
            <person name="Cruz L.M."/>
            <person name="Souza E.M."/>
        </authorList>
    </citation>
    <scope>NUCLEOTIDE SEQUENCE [LARGE SCALE GENOMIC DNA]</scope>
    <source>
        <strain evidence="4 5">CBS 131958</strain>
    </source>
</reference>
<dbReference type="PANTHER" id="PTHR43544">
    <property type="entry name" value="SHORT-CHAIN DEHYDROGENASE/REDUCTASE"/>
    <property type="match status" value="1"/>
</dbReference>
<keyword evidence="2" id="KW-0521">NADP</keyword>
<dbReference type="InterPro" id="IPR036291">
    <property type="entry name" value="NAD(P)-bd_dom_sf"/>
</dbReference>